<gene>
    <name evidence="3" type="ORF">EJ08DRAFT_354585</name>
</gene>
<evidence type="ECO:0000256" key="2">
    <source>
        <dbReference type="SAM" id="SignalP"/>
    </source>
</evidence>
<evidence type="ECO:0000313" key="3">
    <source>
        <dbReference type="EMBL" id="KAF2427350.1"/>
    </source>
</evidence>
<dbReference type="AlphaFoldDB" id="A0A9P4NM08"/>
<dbReference type="Proteomes" id="UP000800235">
    <property type="component" value="Unassembled WGS sequence"/>
</dbReference>
<proteinExistence type="predicted"/>
<dbReference type="EMBL" id="MU007060">
    <property type="protein sequence ID" value="KAF2427350.1"/>
    <property type="molecule type" value="Genomic_DNA"/>
</dbReference>
<feature type="chain" id="PRO_5040464618" evidence="2">
    <location>
        <begin position="21"/>
        <end position="146"/>
    </location>
</feature>
<evidence type="ECO:0000256" key="1">
    <source>
        <dbReference type="SAM" id="MobiDB-lite"/>
    </source>
</evidence>
<sequence>MGFRALFSVQLLVAITGMLFSPPPSPHKTTSDPEKSLPFGGMFKSKSSRASSSHHSGIDDVPEREWEMVRIPDTPGTTGGMKSPPSSTTNVDGQEERQLGGERQLNPMTPRTTAFHALDGGQGKHAEPLPAWGLRREEKMPWSQRV</sequence>
<accession>A0A9P4NM08</accession>
<keyword evidence="4" id="KW-1185">Reference proteome</keyword>
<organism evidence="3 4">
    <name type="scientific">Tothia fuscella</name>
    <dbReference type="NCBI Taxonomy" id="1048955"/>
    <lineage>
        <taxon>Eukaryota</taxon>
        <taxon>Fungi</taxon>
        <taxon>Dikarya</taxon>
        <taxon>Ascomycota</taxon>
        <taxon>Pezizomycotina</taxon>
        <taxon>Dothideomycetes</taxon>
        <taxon>Pleosporomycetidae</taxon>
        <taxon>Venturiales</taxon>
        <taxon>Cylindrosympodiaceae</taxon>
        <taxon>Tothia</taxon>
    </lineage>
</organism>
<reference evidence="3" key="1">
    <citation type="journal article" date="2020" name="Stud. Mycol.">
        <title>101 Dothideomycetes genomes: a test case for predicting lifestyles and emergence of pathogens.</title>
        <authorList>
            <person name="Haridas S."/>
            <person name="Albert R."/>
            <person name="Binder M."/>
            <person name="Bloem J."/>
            <person name="Labutti K."/>
            <person name="Salamov A."/>
            <person name="Andreopoulos B."/>
            <person name="Baker S."/>
            <person name="Barry K."/>
            <person name="Bills G."/>
            <person name="Bluhm B."/>
            <person name="Cannon C."/>
            <person name="Castanera R."/>
            <person name="Culley D."/>
            <person name="Daum C."/>
            <person name="Ezra D."/>
            <person name="Gonzalez J."/>
            <person name="Henrissat B."/>
            <person name="Kuo A."/>
            <person name="Liang C."/>
            <person name="Lipzen A."/>
            <person name="Lutzoni F."/>
            <person name="Magnuson J."/>
            <person name="Mondo S."/>
            <person name="Nolan M."/>
            <person name="Ohm R."/>
            <person name="Pangilinan J."/>
            <person name="Park H.-J."/>
            <person name="Ramirez L."/>
            <person name="Alfaro M."/>
            <person name="Sun H."/>
            <person name="Tritt A."/>
            <person name="Yoshinaga Y."/>
            <person name="Zwiers L.-H."/>
            <person name="Turgeon B."/>
            <person name="Goodwin S."/>
            <person name="Spatafora J."/>
            <person name="Crous P."/>
            <person name="Grigoriev I."/>
        </authorList>
    </citation>
    <scope>NUCLEOTIDE SEQUENCE</scope>
    <source>
        <strain evidence="3">CBS 130266</strain>
    </source>
</reference>
<feature type="compositionally biased region" description="Basic and acidic residues" evidence="1">
    <location>
        <begin position="56"/>
        <end position="70"/>
    </location>
</feature>
<feature type="signal peptide" evidence="2">
    <location>
        <begin position="1"/>
        <end position="20"/>
    </location>
</feature>
<feature type="compositionally biased region" description="Low complexity" evidence="1">
    <location>
        <begin position="44"/>
        <end position="55"/>
    </location>
</feature>
<protein>
    <submittedName>
        <fullName evidence="3">Uncharacterized protein</fullName>
    </submittedName>
</protein>
<keyword evidence="2" id="KW-0732">Signal</keyword>
<feature type="region of interest" description="Disordered" evidence="1">
    <location>
        <begin position="20"/>
        <end position="146"/>
    </location>
</feature>
<comment type="caution">
    <text evidence="3">The sequence shown here is derived from an EMBL/GenBank/DDBJ whole genome shotgun (WGS) entry which is preliminary data.</text>
</comment>
<evidence type="ECO:0000313" key="4">
    <source>
        <dbReference type="Proteomes" id="UP000800235"/>
    </source>
</evidence>
<name>A0A9P4NM08_9PEZI</name>